<dbReference type="EMBL" id="KV427608">
    <property type="protein sequence ID" value="KZT10952.1"/>
    <property type="molecule type" value="Genomic_DNA"/>
</dbReference>
<dbReference type="AlphaFoldDB" id="A0A165GX77"/>
<sequence>MLNVLFVPSYLWSLYVTHLWNYEPGSWVDDTASTFRLLAFVVIAPFVLLTLLDVTSYVIARTLGVIDDTKASTSESGTSASSEASTPAIVIQDDTTPSAPSTAITTPPAAYFRDPMEEEGNLQLAGVDMFSPAPSQPPSPILSRRELALHMHNLQEESQEQPTARDPSWDSSSGESSFTILDRESGAEDAQVTLRRRARAEAGM</sequence>
<dbReference type="InParanoid" id="A0A165GX77"/>
<evidence type="ECO:0000256" key="2">
    <source>
        <dbReference type="SAM" id="Phobius"/>
    </source>
</evidence>
<evidence type="ECO:0000256" key="1">
    <source>
        <dbReference type="SAM" id="MobiDB-lite"/>
    </source>
</evidence>
<evidence type="ECO:0000313" key="3">
    <source>
        <dbReference type="EMBL" id="KZT10952.1"/>
    </source>
</evidence>
<dbReference type="GeneID" id="63827562"/>
<keyword evidence="4" id="KW-1185">Reference proteome</keyword>
<reference evidence="3 4" key="1">
    <citation type="journal article" date="2016" name="Mol. Biol. Evol.">
        <title>Comparative Genomics of Early-Diverging Mushroom-Forming Fungi Provides Insights into the Origins of Lignocellulose Decay Capabilities.</title>
        <authorList>
            <person name="Nagy L.G."/>
            <person name="Riley R."/>
            <person name="Tritt A."/>
            <person name="Adam C."/>
            <person name="Daum C."/>
            <person name="Floudas D."/>
            <person name="Sun H."/>
            <person name="Yadav J.S."/>
            <person name="Pangilinan J."/>
            <person name="Larsson K.H."/>
            <person name="Matsuura K."/>
            <person name="Barry K."/>
            <person name="Labutti K."/>
            <person name="Kuo R."/>
            <person name="Ohm R.A."/>
            <person name="Bhattacharya S.S."/>
            <person name="Shirouzu T."/>
            <person name="Yoshinaga Y."/>
            <person name="Martin F.M."/>
            <person name="Grigoriev I.V."/>
            <person name="Hibbett D.S."/>
        </authorList>
    </citation>
    <scope>NUCLEOTIDE SEQUENCE [LARGE SCALE GENOMIC DNA]</scope>
    <source>
        <strain evidence="3 4">93-53</strain>
    </source>
</reference>
<proteinExistence type="predicted"/>
<accession>A0A165GX77</accession>
<gene>
    <name evidence="3" type="ORF">LAESUDRAFT_734664</name>
</gene>
<organism evidence="3 4">
    <name type="scientific">Laetiporus sulphureus 93-53</name>
    <dbReference type="NCBI Taxonomy" id="1314785"/>
    <lineage>
        <taxon>Eukaryota</taxon>
        <taxon>Fungi</taxon>
        <taxon>Dikarya</taxon>
        <taxon>Basidiomycota</taxon>
        <taxon>Agaricomycotina</taxon>
        <taxon>Agaricomycetes</taxon>
        <taxon>Polyporales</taxon>
        <taxon>Laetiporus</taxon>
    </lineage>
</organism>
<feature type="region of interest" description="Disordered" evidence="1">
    <location>
        <begin position="155"/>
        <end position="204"/>
    </location>
</feature>
<keyword evidence="2" id="KW-0472">Membrane</keyword>
<dbReference type="OrthoDB" id="3363417at2759"/>
<evidence type="ECO:0000313" key="4">
    <source>
        <dbReference type="Proteomes" id="UP000076871"/>
    </source>
</evidence>
<keyword evidence="2" id="KW-0812">Transmembrane</keyword>
<protein>
    <submittedName>
        <fullName evidence="3">Uncharacterized protein</fullName>
    </submittedName>
</protein>
<keyword evidence="2" id="KW-1133">Transmembrane helix</keyword>
<dbReference type="Proteomes" id="UP000076871">
    <property type="component" value="Unassembled WGS sequence"/>
</dbReference>
<name>A0A165GX77_9APHY</name>
<dbReference type="RefSeq" id="XP_040768692.1">
    <property type="nucleotide sequence ID" value="XM_040910533.1"/>
</dbReference>
<feature type="transmembrane region" description="Helical" evidence="2">
    <location>
        <begin position="37"/>
        <end position="60"/>
    </location>
</feature>